<feature type="domain" description="FAD dependent oxidoreductase" evidence="1">
    <location>
        <begin position="4"/>
        <end position="419"/>
    </location>
</feature>
<dbReference type="PANTHER" id="PTHR13847">
    <property type="entry name" value="SARCOSINE DEHYDROGENASE-RELATED"/>
    <property type="match status" value="1"/>
</dbReference>
<dbReference type="VEuPathDB" id="FungiDB:ASPWEDRAFT_183959"/>
<gene>
    <name evidence="2" type="ORF">ASPWEDRAFT_183959</name>
</gene>
<dbReference type="AlphaFoldDB" id="A0A1L9RM24"/>
<dbReference type="RefSeq" id="XP_040689662.1">
    <property type="nucleotide sequence ID" value="XM_040832005.1"/>
</dbReference>
<dbReference type="SUPFAM" id="SSF51905">
    <property type="entry name" value="FAD/NAD(P)-binding domain"/>
    <property type="match status" value="1"/>
</dbReference>
<dbReference type="EMBL" id="KV878212">
    <property type="protein sequence ID" value="OJJ35986.1"/>
    <property type="molecule type" value="Genomic_DNA"/>
</dbReference>
<name>A0A1L9RM24_ASPWE</name>
<dbReference type="GO" id="GO:0005770">
    <property type="term" value="C:late endosome"/>
    <property type="evidence" value="ECO:0007669"/>
    <property type="project" value="TreeGrafter"/>
</dbReference>
<dbReference type="Proteomes" id="UP000184383">
    <property type="component" value="Unassembled WGS sequence"/>
</dbReference>
<evidence type="ECO:0000259" key="1">
    <source>
        <dbReference type="Pfam" id="PF01266"/>
    </source>
</evidence>
<dbReference type="InterPro" id="IPR006076">
    <property type="entry name" value="FAD-dep_OxRdtase"/>
</dbReference>
<dbReference type="InterPro" id="IPR036188">
    <property type="entry name" value="FAD/NAD-bd_sf"/>
</dbReference>
<sequence length="434" mass="46098">MSTVIIGGGIIGSSIAYYLSDKRSGEGIHIIESSSKLFSAASGYAAGFMAKDWFAPSLAPLGALSFDLHHQLAVENGGEEKWGYMKGAAFSMNTTDADKKGGARGDDWLRKGTSRAETAAGSSQATMCEPPDWMTKQEGMGMEQISEEDTVAQVDPLKLSTYLMDVSVSRGVKLHNPAMAKSLVTDEATNTIKGVKVVNLNSQQESIIPCTNLVVCTGSWTPKTFQGLFPASKTSISMSPLAGYSLVVRSPRYTLKDELEKYNGRSNAVFTTHPSSCGFSPELFSRRGGEIYIAGLNSTDMPLPTQAEETFKLQDPSEMEKLKSVAVRLMGKLSEGSSESTEEIPNIDDLEILREGLCFRPVATRGTPFVSRVADSLLGNNLKTGSGEGDGKGGVFVASGHGPWGISLSLGTGKVMAELIEGTQTSADVTGLGV</sequence>
<dbReference type="OrthoDB" id="498204at2759"/>
<evidence type="ECO:0000313" key="2">
    <source>
        <dbReference type="EMBL" id="OJJ35986.1"/>
    </source>
</evidence>
<dbReference type="Gene3D" id="3.50.50.60">
    <property type="entry name" value="FAD/NAD(P)-binding domain"/>
    <property type="match status" value="1"/>
</dbReference>
<protein>
    <recommendedName>
        <fullName evidence="1">FAD dependent oxidoreductase domain-containing protein</fullName>
    </recommendedName>
</protein>
<dbReference type="GO" id="GO:0042147">
    <property type="term" value="P:retrograde transport, endosome to Golgi"/>
    <property type="evidence" value="ECO:0007669"/>
    <property type="project" value="TreeGrafter"/>
</dbReference>
<proteinExistence type="predicted"/>
<evidence type="ECO:0000313" key="3">
    <source>
        <dbReference type="Proteomes" id="UP000184383"/>
    </source>
</evidence>
<dbReference type="Pfam" id="PF01266">
    <property type="entry name" value="DAO"/>
    <property type="match status" value="1"/>
</dbReference>
<accession>A0A1L9RM24</accession>
<dbReference type="GeneID" id="63747853"/>
<dbReference type="PANTHER" id="PTHR13847:SF185">
    <property type="entry name" value="FAD DEPENDENT OXIDOREDUCTASE SUPERFAMILY (AFU_ORTHOLOGUE AFUA_3G02360)"/>
    <property type="match status" value="1"/>
</dbReference>
<keyword evidence="3" id="KW-1185">Reference proteome</keyword>
<reference evidence="3" key="1">
    <citation type="journal article" date="2017" name="Genome Biol.">
        <title>Comparative genomics reveals high biological diversity and specific adaptations in the industrially and medically important fungal genus Aspergillus.</title>
        <authorList>
            <person name="de Vries R.P."/>
            <person name="Riley R."/>
            <person name="Wiebenga A."/>
            <person name="Aguilar-Osorio G."/>
            <person name="Amillis S."/>
            <person name="Uchima C.A."/>
            <person name="Anderluh G."/>
            <person name="Asadollahi M."/>
            <person name="Askin M."/>
            <person name="Barry K."/>
            <person name="Battaglia E."/>
            <person name="Bayram O."/>
            <person name="Benocci T."/>
            <person name="Braus-Stromeyer S.A."/>
            <person name="Caldana C."/>
            <person name="Canovas D."/>
            <person name="Cerqueira G.C."/>
            <person name="Chen F."/>
            <person name="Chen W."/>
            <person name="Choi C."/>
            <person name="Clum A."/>
            <person name="Dos Santos R.A."/>
            <person name="Damasio A.R."/>
            <person name="Diallinas G."/>
            <person name="Emri T."/>
            <person name="Fekete E."/>
            <person name="Flipphi M."/>
            <person name="Freyberg S."/>
            <person name="Gallo A."/>
            <person name="Gournas C."/>
            <person name="Habgood R."/>
            <person name="Hainaut M."/>
            <person name="Harispe M.L."/>
            <person name="Henrissat B."/>
            <person name="Hilden K.S."/>
            <person name="Hope R."/>
            <person name="Hossain A."/>
            <person name="Karabika E."/>
            <person name="Karaffa L."/>
            <person name="Karanyi Z."/>
            <person name="Krasevec N."/>
            <person name="Kuo A."/>
            <person name="Kusch H."/>
            <person name="LaButti K."/>
            <person name="Lagendijk E.L."/>
            <person name="Lapidus A."/>
            <person name="Levasseur A."/>
            <person name="Lindquist E."/>
            <person name="Lipzen A."/>
            <person name="Logrieco A.F."/>
            <person name="MacCabe A."/>
            <person name="Maekelae M.R."/>
            <person name="Malavazi I."/>
            <person name="Melin P."/>
            <person name="Meyer V."/>
            <person name="Mielnichuk N."/>
            <person name="Miskei M."/>
            <person name="Molnar A.P."/>
            <person name="Mule G."/>
            <person name="Ngan C.Y."/>
            <person name="Orejas M."/>
            <person name="Orosz E."/>
            <person name="Ouedraogo J.P."/>
            <person name="Overkamp K.M."/>
            <person name="Park H.-S."/>
            <person name="Perrone G."/>
            <person name="Piumi F."/>
            <person name="Punt P.J."/>
            <person name="Ram A.F."/>
            <person name="Ramon A."/>
            <person name="Rauscher S."/>
            <person name="Record E."/>
            <person name="Riano-Pachon D.M."/>
            <person name="Robert V."/>
            <person name="Roehrig J."/>
            <person name="Ruller R."/>
            <person name="Salamov A."/>
            <person name="Salih N.S."/>
            <person name="Samson R.A."/>
            <person name="Sandor E."/>
            <person name="Sanguinetti M."/>
            <person name="Schuetze T."/>
            <person name="Sepcic K."/>
            <person name="Shelest E."/>
            <person name="Sherlock G."/>
            <person name="Sophianopoulou V."/>
            <person name="Squina F.M."/>
            <person name="Sun H."/>
            <person name="Susca A."/>
            <person name="Todd R.B."/>
            <person name="Tsang A."/>
            <person name="Unkles S.E."/>
            <person name="van de Wiele N."/>
            <person name="van Rossen-Uffink D."/>
            <person name="Oliveira J.V."/>
            <person name="Vesth T.C."/>
            <person name="Visser J."/>
            <person name="Yu J.-H."/>
            <person name="Zhou M."/>
            <person name="Andersen M.R."/>
            <person name="Archer D.B."/>
            <person name="Baker S.E."/>
            <person name="Benoit I."/>
            <person name="Brakhage A.A."/>
            <person name="Braus G.H."/>
            <person name="Fischer R."/>
            <person name="Frisvad J.C."/>
            <person name="Goldman G.H."/>
            <person name="Houbraken J."/>
            <person name="Oakley B."/>
            <person name="Pocsi I."/>
            <person name="Scazzocchio C."/>
            <person name="Seiboth B."/>
            <person name="vanKuyk P.A."/>
            <person name="Wortman J."/>
            <person name="Dyer P.S."/>
            <person name="Grigoriev I.V."/>
        </authorList>
    </citation>
    <scope>NUCLEOTIDE SEQUENCE [LARGE SCALE GENOMIC DNA]</scope>
    <source>
        <strain evidence="3">DTO 134E9</strain>
    </source>
</reference>
<organism evidence="2 3">
    <name type="scientific">Aspergillus wentii DTO 134E9</name>
    <dbReference type="NCBI Taxonomy" id="1073089"/>
    <lineage>
        <taxon>Eukaryota</taxon>
        <taxon>Fungi</taxon>
        <taxon>Dikarya</taxon>
        <taxon>Ascomycota</taxon>
        <taxon>Pezizomycotina</taxon>
        <taxon>Eurotiomycetes</taxon>
        <taxon>Eurotiomycetidae</taxon>
        <taxon>Eurotiales</taxon>
        <taxon>Aspergillaceae</taxon>
        <taxon>Aspergillus</taxon>
        <taxon>Aspergillus subgen. Cremei</taxon>
    </lineage>
</organism>
<dbReference type="STRING" id="1073089.A0A1L9RM24"/>
<dbReference type="GO" id="GO:0005829">
    <property type="term" value="C:cytosol"/>
    <property type="evidence" value="ECO:0007669"/>
    <property type="project" value="GOC"/>
</dbReference>
<dbReference type="Gene3D" id="3.30.9.10">
    <property type="entry name" value="D-Amino Acid Oxidase, subunit A, domain 2"/>
    <property type="match status" value="1"/>
</dbReference>